<dbReference type="InterPro" id="IPR004606">
    <property type="entry name" value="Mop_domain"/>
</dbReference>
<reference evidence="6 7" key="1">
    <citation type="submission" date="2018-02" db="EMBL/GenBank/DDBJ databases">
        <title>Genome sequence of Desulfovibrio carbinolicus DSM 3852.</title>
        <authorList>
            <person name="Wilbanks E."/>
            <person name="Skennerton C.T."/>
            <person name="Orphan V.J."/>
        </authorList>
    </citation>
    <scope>NUCLEOTIDE SEQUENCE [LARGE SCALE GENOMIC DNA]</scope>
    <source>
        <strain evidence="6 7">DSM 3852</strain>
    </source>
</reference>
<evidence type="ECO:0000313" key="6">
    <source>
        <dbReference type="EMBL" id="QAZ67348.1"/>
    </source>
</evidence>
<proteinExistence type="predicted"/>
<keyword evidence="7" id="KW-1185">Reference proteome</keyword>
<dbReference type="AlphaFoldDB" id="A0A4P6HQ65"/>
<evidence type="ECO:0000256" key="1">
    <source>
        <dbReference type="ARBA" id="ARBA00022505"/>
    </source>
</evidence>
<dbReference type="OrthoDB" id="9814406at2"/>
<keyword evidence="1 3" id="KW-0500">Molybdenum</keyword>
<feature type="domain" description="Mop" evidence="4">
    <location>
        <begin position="255"/>
        <end position="321"/>
    </location>
</feature>
<dbReference type="Proteomes" id="UP000293296">
    <property type="component" value="Chromosome"/>
</dbReference>
<dbReference type="EMBL" id="CP026538">
    <property type="protein sequence ID" value="QAZ67348.1"/>
    <property type="molecule type" value="Genomic_DNA"/>
</dbReference>
<dbReference type="InterPro" id="IPR008995">
    <property type="entry name" value="Mo/tungstate-bd_C_term_dom"/>
</dbReference>
<dbReference type="InterPro" id="IPR013762">
    <property type="entry name" value="Integrase-like_cat_sf"/>
</dbReference>
<keyword evidence="2" id="KW-0233">DNA recombination</keyword>
<dbReference type="RefSeq" id="WP_129351853.1">
    <property type="nucleotide sequence ID" value="NZ_CP026538.1"/>
</dbReference>
<evidence type="ECO:0000259" key="4">
    <source>
        <dbReference type="PROSITE" id="PS51866"/>
    </source>
</evidence>
<dbReference type="PANTHER" id="PTHR30432:SF1">
    <property type="entry name" value="DNA-BINDING TRANSCRIPTIONAL DUAL REGULATOR MODE"/>
    <property type="match status" value="1"/>
</dbReference>
<organism evidence="6 7">
    <name type="scientific">Solidesulfovibrio carbinolicus</name>
    <dbReference type="NCBI Taxonomy" id="296842"/>
    <lineage>
        <taxon>Bacteria</taxon>
        <taxon>Pseudomonadati</taxon>
        <taxon>Thermodesulfobacteriota</taxon>
        <taxon>Desulfovibrionia</taxon>
        <taxon>Desulfovibrionales</taxon>
        <taxon>Desulfovibrionaceae</taxon>
        <taxon>Solidesulfovibrio</taxon>
    </lineage>
</organism>
<feature type="domain" description="Tyr recombinase" evidence="5">
    <location>
        <begin position="59"/>
        <end position="245"/>
    </location>
</feature>
<evidence type="ECO:0000256" key="2">
    <source>
        <dbReference type="ARBA" id="ARBA00023172"/>
    </source>
</evidence>
<dbReference type="InterPro" id="IPR011010">
    <property type="entry name" value="DNA_brk_join_enz"/>
</dbReference>
<feature type="domain" description="Mop" evidence="4">
    <location>
        <begin position="327"/>
        <end position="393"/>
    </location>
</feature>
<dbReference type="InterPro" id="IPR002104">
    <property type="entry name" value="Integrase_catalytic"/>
</dbReference>
<accession>A0A4P6HQ65</accession>
<protein>
    <submittedName>
        <fullName evidence="6">Molybdenum-pterin-binding protein</fullName>
    </submittedName>
</protein>
<name>A0A4P6HQ65_9BACT</name>
<dbReference type="Pfam" id="PF00589">
    <property type="entry name" value="Phage_integrase"/>
    <property type="match status" value="1"/>
</dbReference>
<dbReference type="CDD" id="cd00397">
    <property type="entry name" value="DNA_BRE_C"/>
    <property type="match status" value="1"/>
</dbReference>
<dbReference type="Gene3D" id="2.40.50.100">
    <property type="match status" value="2"/>
</dbReference>
<evidence type="ECO:0000256" key="3">
    <source>
        <dbReference type="PROSITE-ProRule" id="PRU01213"/>
    </source>
</evidence>
<dbReference type="GO" id="GO:0006310">
    <property type="term" value="P:DNA recombination"/>
    <property type="evidence" value="ECO:0007669"/>
    <property type="project" value="UniProtKB-KW"/>
</dbReference>
<dbReference type="GO" id="GO:0015074">
    <property type="term" value="P:DNA integration"/>
    <property type="evidence" value="ECO:0007669"/>
    <property type="project" value="InterPro"/>
</dbReference>
<sequence length="394" mass="43523">MTTAEETIFDLVNRLDVPTLRRLCDHAGATLARKDLDAPPRHTPRGTAACQVALFSVPSGIRYLDADELDRLTKAFVVWRDAARTPSIRRARERMRLVYAMLRLSGAKLGEVLAVNERTDIDRTKCTVRFPASHDGEAARKVVMPRDFLDDVERFASAPINRALRGELFRLDPGFVRRKLYEQAKRAGLPPGRVSPTALRHSRAVELLRSGVPLPVVHMMLGHSSVVLTSIYCSFSDADCQRIVSRCVAKETRMKTSARNTFFGAVSSVRKSPLFTEISMTTTTNQEIVAVITNESFDRLGLSEAEPVTALVKAPWVLLAKDENKAKTSARNCFSGKVTGIRGDGVAVEIMGELLDGTPMCALITAESVESLDLKEGDMVWFSFKAFSVIINIP</sequence>
<dbReference type="Pfam" id="PF03459">
    <property type="entry name" value="TOBE"/>
    <property type="match status" value="2"/>
</dbReference>
<dbReference type="KEGG" id="dcb:C3Y92_08965"/>
<dbReference type="InterPro" id="IPR005116">
    <property type="entry name" value="Transp-assoc_OB_typ1"/>
</dbReference>
<dbReference type="Gene3D" id="1.10.443.10">
    <property type="entry name" value="Intergrase catalytic core"/>
    <property type="match status" value="1"/>
</dbReference>
<dbReference type="NCBIfam" id="TIGR00638">
    <property type="entry name" value="Mop"/>
    <property type="match status" value="2"/>
</dbReference>
<evidence type="ECO:0000313" key="7">
    <source>
        <dbReference type="Proteomes" id="UP000293296"/>
    </source>
</evidence>
<dbReference type="InterPro" id="IPR051815">
    <property type="entry name" value="Molybdate_resp_trans_reg"/>
</dbReference>
<dbReference type="GO" id="GO:0003677">
    <property type="term" value="F:DNA binding"/>
    <property type="evidence" value="ECO:0007669"/>
    <property type="project" value="InterPro"/>
</dbReference>
<dbReference type="GO" id="GO:0015689">
    <property type="term" value="P:molybdate ion transport"/>
    <property type="evidence" value="ECO:0007669"/>
    <property type="project" value="InterPro"/>
</dbReference>
<dbReference type="PROSITE" id="PS51866">
    <property type="entry name" value="MOP"/>
    <property type="match status" value="2"/>
</dbReference>
<dbReference type="SUPFAM" id="SSF56349">
    <property type="entry name" value="DNA breaking-rejoining enzymes"/>
    <property type="match status" value="1"/>
</dbReference>
<dbReference type="SUPFAM" id="SSF50331">
    <property type="entry name" value="MOP-like"/>
    <property type="match status" value="2"/>
</dbReference>
<dbReference type="PANTHER" id="PTHR30432">
    <property type="entry name" value="TRANSCRIPTIONAL REGULATOR MODE"/>
    <property type="match status" value="1"/>
</dbReference>
<gene>
    <name evidence="6" type="ORF">C3Y92_08965</name>
</gene>
<dbReference type="PROSITE" id="PS51898">
    <property type="entry name" value="TYR_RECOMBINASE"/>
    <property type="match status" value="1"/>
</dbReference>
<evidence type="ECO:0000259" key="5">
    <source>
        <dbReference type="PROSITE" id="PS51898"/>
    </source>
</evidence>